<evidence type="ECO:0000256" key="1">
    <source>
        <dbReference type="SAM" id="MobiDB-lite"/>
    </source>
</evidence>
<evidence type="ECO:0000313" key="3">
    <source>
        <dbReference type="WBParaSite" id="Gr19_v10_g9962.t1"/>
    </source>
</evidence>
<dbReference type="Proteomes" id="UP000887572">
    <property type="component" value="Unplaced"/>
</dbReference>
<accession>A0A914IHJ8</accession>
<feature type="region of interest" description="Disordered" evidence="1">
    <location>
        <begin position="35"/>
        <end position="111"/>
    </location>
</feature>
<dbReference type="AlphaFoldDB" id="A0A914IHJ8"/>
<protein>
    <submittedName>
        <fullName evidence="3">Uncharacterized protein</fullName>
    </submittedName>
</protein>
<evidence type="ECO:0000313" key="2">
    <source>
        <dbReference type="Proteomes" id="UP000887572"/>
    </source>
</evidence>
<sequence length="331" mass="36466">MDEDKHVASVDTRKFFHTASAWIAVNGSWRNATTAMRAADDSSNKKTPRDSGGNNEQLGAVNLDLTDRGNEEVSGGSPVAGNAGKGGSSANTGGSGGGGADTTMDDDPERGMPLKFFRINMHMLNTACRMFVNLTPSQARTYYLHKIRPRHRRSCTLVEAGCYHRGGAGAAADDDDEPLVKAQYRELRTRKMTASGESAELRTMLLKQKMFEKVKDTEDENVHPEIAKWVATAEKRAQRSSDVSTTDQDPDVEHEDDEEGDPDENDAVDDDAVEELNDDPSTSTAIKKRRRSSSRKNGGSKMNPDWNQSWKSFNPMAPTPTLKRSKKKRIE</sequence>
<keyword evidence="2" id="KW-1185">Reference proteome</keyword>
<name>A0A914IHJ8_GLORO</name>
<feature type="compositionally biased region" description="Basic and acidic residues" evidence="1">
    <location>
        <begin position="38"/>
        <end position="49"/>
    </location>
</feature>
<proteinExistence type="predicted"/>
<feature type="compositionally biased region" description="Gly residues" evidence="1">
    <location>
        <begin position="83"/>
        <end position="100"/>
    </location>
</feature>
<reference evidence="3" key="1">
    <citation type="submission" date="2022-11" db="UniProtKB">
        <authorList>
            <consortium name="WormBaseParasite"/>
        </authorList>
    </citation>
    <scope>IDENTIFICATION</scope>
</reference>
<dbReference type="WBParaSite" id="Gr19_v10_g9962.t1">
    <property type="protein sequence ID" value="Gr19_v10_g9962.t1"/>
    <property type="gene ID" value="Gr19_v10_g9962"/>
</dbReference>
<organism evidence="2 3">
    <name type="scientific">Globodera rostochiensis</name>
    <name type="common">Golden nematode worm</name>
    <name type="synonym">Heterodera rostochiensis</name>
    <dbReference type="NCBI Taxonomy" id="31243"/>
    <lineage>
        <taxon>Eukaryota</taxon>
        <taxon>Metazoa</taxon>
        <taxon>Ecdysozoa</taxon>
        <taxon>Nematoda</taxon>
        <taxon>Chromadorea</taxon>
        <taxon>Rhabditida</taxon>
        <taxon>Tylenchina</taxon>
        <taxon>Tylenchomorpha</taxon>
        <taxon>Tylenchoidea</taxon>
        <taxon>Heteroderidae</taxon>
        <taxon>Heteroderinae</taxon>
        <taxon>Globodera</taxon>
    </lineage>
</organism>
<feature type="compositionally biased region" description="Acidic residues" evidence="1">
    <location>
        <begin position="248"/>
        <end position="278"/>
    </location>
</feature>
<feature type="region of interest" description="Disordered" evidence="1">
    <location>
        <begin position="233"/>
        <end position="331"/>
    </location>
</feature>